<organism evidence="1 2">
    <name type="scientific">Aureobasidium namibiae CBS 147.97</name>
    <dbReference type="NCBI Taxonomy" id="1043004"/>
    <lineage>
        <taxon>Eukaryota</taxon>
        <taxon>Fungi</taxon>
        <taxon>Dikarya</taxon>
        <taxon>Ascomycota</taxon>
        <taxon>Pezizomycotina</taxon>
        <taxon>Dothideomycetes</taxon>
        <taxon>Dothideomycetidae</taxon>
        <taxon>Dothideales</taxon>
        <taxon>Saccotheciaceae</taxon>
        <taxon>Aureobasidium</taxon>
    </lineage>
</organism>
<dbReference type="EMBL" id="KL584702">
    <property type="protein sequence ID" value="KEQ77997.1"/>
    <property type="molecule type" value="Genomic_DNA"/>
</dbReference>
<sequence>MGTRNLTLVYYRGKYRIIQYGQWDGHPDGQGLTALYFLLDAINIADLQKVLDDSDTRIINVSEEQRNAYFAESSASKSKQKALSLFLPLNRCLAILEPRYWTLSLVPPEMKIHLWDMEFLNDEVFMEWAWVVNLDRKVLEAYTYWDRYKTMDEKSRFEDVLGSEKKLPGLVKRFGFDELPTYGRGFLEEFQALVVDAEE</sequence>
<evidence type="ECO:0000313" key="2">
    <source>
        <dbReference type="Proteomes" id="UP000027730"/>
    </source>
</evidence>
<accession>A0A074X7I7</accession>
<name>A0A074X7I7_9PEZI</name>
<reference evidence="1 2" key="1">
    <citation type="journal article" date="2014" name="BMC Genomics">
        <title>Genome sequencing of four Aureobasidium pullulans varieties: biotechnological potential, stress tolerance, and description of new species.</title>
        <authorList>
            <person name="Gostin Ar C."/>
            <person name="Ohm R.A."/>
            <person name="Kogej T."/>
            <person name="Sonjak S."/>
            <person name="Turk M."/>
            <person name="Zajc J."/>
            <person name="Zalar P."/>
            <person name="Grube M."/>
            <person name="Sun H."/>
            <person name="Han J."/>
            <person name="Sharma A."/>
            <person name="Chiniquy J."/>
            <person name="Ngan C.Y."/>
            <person name="Lipzen A."/>
            <person name="Barry K."/>
            <person name="Grigoriev I.V."/>
            <person name="Gunde-Cimerman N."/>
        </authorList>
    </citation>
    <scope>NUCLEOTIDE SEQUENCE [LARGE SCALE GENOMIC DNA]</scope>
    <source>
        <strain evidence="1 2">CBS 147.97</strain>
    </source>
</reference>
<dbReference type="RefSeq" id="XP_013432429.1">
    <property type="nucleotide sequence ID" value="XM_013576975.1"/>
</dbReference>
<dbReference type="GeneID" id="25416103"/>
<evidence type="ECO:0000313" key="1">
    <source>
        <dbReference type="EMBL" id="KEQ77997.1"/>
    </source>
</evidence>
<dbReference type="AlphaFoldDB" id="A0A074X7I7"/>
<dbReference type="HOGENOM" id="CLU_085467_0_0_1"/>
<dbReference type="OrthoDB" id="3938867at2759"/>
<proteinExistence type="predicted"/>
<dbReference type="Proteomes" id="UP000027730">
    <property type="component" value="Unassembled WGS sequence"/>
</dbReference>
<protein>
    <submittedName>
        <fullName evidence="1">Uncharacterized protein</fullName>
    </submittedName>
</protein>
<gene>
    <name evidence="1" type="ORF">M436DRAFT_77856</name>
</gene>
<keyword evidence="2" id="KW-1185">Reference proteome</keyword>